<comment type="caution">
    <text evidence="2">The sequence shown here is derived from an EMBL/GenBank/DDBJ whole genome shotgun (WGS) entry which is preliminary data.</text>
</comment>
<keyword evidence="1" id="KW-1133">Transmembrane helix</keyword>
<sequence length="126" mass="14515">MSTVLAKWMTLFLSLTIMFTPMFVYLDSLHREALDLVLHQGLKEASIQGYFTPTILNEMKDTLKNDYKFDETLITINTTDSTPQVRGQYIEIEISVPRGPIFIFNIFNQGPSTITRKAQIMSEYIL</sequence>
<proteinExistence type="predicted"/>
<evidence type="ECO:0008006" key="4">
    <source>
        <dbReference type="Google" id="ProtNLM"/>
    </source>
</evidence>
<evidence type="ECO:0000313" key="3">
    <source>
        <dbReference type="Proteomes" id="UP001601059"/>
    </source>
</evidence>
<dbReference type="Proteomes" id="UP001601059">
    <property type="component" value="Unassembled WGS sequence"/>
</dbReference>
<keyword evidence="3" id="KW-1185">Reference proteome</keyword>
<dbReference type="RefSeq" id="WP_389364863.1">
    <property type="nucleotide sequence ID" value="NZ_JBIACK010000021.1"/>
</dbReference>
<gene>
    <name evidence="2" type="ORF">ACFYKX_25475</name>
</gene>
<reference evidence="2 3" key="1">
    <citation type="submission" date="2024-08" db="EMBL/GenBank/DDBJ databases">
        <title>Two novel Cytobacillus novel species.</title>
        <authorList>
            <person name="Liu G."/>
        </authorList>
    </citation>
    <scope>NUCLEOTIDE SEQUENCE [LARGE SCALE GENOMIC DNA]</scope>
    <source>
        <strain evidence="2 3">FJAT-54145</strain>
    </source>
</reference>
<organism evidence="2 3">
    <name type="scientific">Cytobacillus spartinae</name>
    <dbReference type="NCBI Taxonomy" id="3299023"/>
    <lineage>
        <taxon>Bacteria</taxon>
        <taxon>Bacillati</taxon>
        <taxon>Bacillota</taxon>
        <taxon>Bacilli</taxon>
        <taxon>Bacillales</taxon>
        <taxon>Bacillaceae</taxon>
        <taxon>Cytobacillus</taxon>
    </lineage>
</organism>
<keyword evidence="1" id="KW-0472">Membrane</keyword>
<dbReference type="EMBL" id="JBIACK010000021">
    <property type="protein sequence ID" value="MFE8703927.1"/>
    <property type="molecule type" value="Genomic_DNA"/>
</dbReference>
<name>A0ABW6KK29_9BACI</name>
<evidence type="ECO:0000313" key="2">
    <source>
        <dbReference type="EMBL" id="MFE8703927.1"/>
    </source>
</evidence>
<feature type="transmembrane region" description="Helical" evidence="1">
    <location>
        <begin position="6"/>
        <end position="26"/>
    </location>
</feature>
<accession>A0ABW6KK29</accession>
<keyword evidence="1" id="KW-0812">Transmembrane</keyword>
<evidence type="ECO:0000256" key="1">
    <source>
        <dbReference type="SAM" id="Phobius"/>
    </source>
</evidence>
<protein>
    <recommendedName>
        <fullName evidence="4">DUF3888 domain-containing protein</fullName>
    </recommendedName>
</protein>